<dbReference type="AlphaFoldDB" id="A0A8B9EBD5"/>
<dbReference type="Proteomes" id="UP000694521">
    <property type="component" value="Unplaced"/>
</dbReference>
<protein>
    <submittedName>
        <fullName evidence="1">Uncharacterized protein</fullName>
    </submittedName>
</protein>
<organism evidence="1 2">
    <name type="scientific">Anser cygnoides</name>
    <name type="common">Swan goose</name>
    <dbReference type="NCBI Taxonomy" id="8845"/>
    <lineage>
        <taxon>Eukaryota</taxon>
        <taxon>Metazoa</taxon>
        <taxon>Chordata</taxon>
        <taxon>Craniata</taxon>
        <taxon>Vertebrata</taxon>
        <taxon>Euteleostomi</taxon>
        <taxon>Archelosauria</taxon>
        <taxon>Archosauria</taxon>
        <taxon>Dinosauria</taxon>
        <taxon>Saurischia</taxon>
        <taxon>Theropoda</taxon>
        <taxon>Coelurosauria</taxon>
        <taxon>Aves</taxon>
        <taxon>Neognathae</taxon>
        <taxon>Galloanserae</taxon>
        <taxon>Anseriformes</taxon>
        <taxon>Anatidae</taxon>
        <taxon>Anserinae</taxon>
        <taxon>Anser</taxon>
    </lineage>
</organism>
<evidence type="ECO:0000313" key="2">
    <source>
        <dbReference type="Proteomes" id="UP000694521"/>
    </source>
</evidence>
<name>A0A8B9EBD5_ANSCY</name>
<reference evidence="1" key="1">
    <citation type="submission" date="2025-08" db="UniProtKB">
        <authorList>
            <consortium name="Ensembl"/>
        </authorList>
    </citation>
    <scope>IDENTIFICATION</scope>
</reference>
<reference evidence="1" key="2">
    <citation type="submission" date="2025-09" db="UniProtKB">
        <authorList>
            <consortium name="Ensembl"/>
        </authorList>
    </citation>
    <scope>IDENTIFICATION</scope>
</reference>
<dbReference type="Ensembl" id="ENSACDT00005022852.1">
    <property type="protein sequence ID" value="ENSACDP00005019090.1"/>
    <property type="gene ID" value="ENSACDG00005013865.1"/>
</dbReference>
<evidence type="ECO:0000313" key="1">
    <source>
        <dbReference type="Ensembl" id="ENSACDP00005019090.1"/>
    </source>
</evidence>
<proteinExistence type="predicted"/>
<accession>A0A8B9EBD5</accession>
<keyword evidence="2" id="KW-1185">Reference proteome</keyword>
<sequence>MPDKKTCESFIFYLNRLQFSSFCLQGFKSQLPLPREKKISNQQIKAIVDRVLLGHFCWMYAFFRYTITNLLCQQGKILICEPGNAEAKQFFPLLEEKLLMSKFANHSYSILLTSDDDLRCYL</sequence>